<organism evidence="12 13">
    <name type="scientific">Brevundimonas vesicularis</name>
    <name type="common">Pseudomonas vesicularis</name>
    <dbReference type="NCBI Taxonomy" id="41276"/>
    <lineage>
        <taxon>Bacteria</taxon>
        <taxon>Pseudomonadati</taxon>
        <taxon>Pseudomonadota</taxon>
        <taxon>Alphaproteobacteria</taxon>
        <taxon>Caulobacterales</taxon>
        <taxon>Caulobacteraceae</taxon>
        <taxon>Brevundimonas</taxon>
    </lineage>
</organism>
<dbReference type="UniPathway" id="UPA00068">
    <property type="reaction ID" value="UER00113"/>
</dbReference>
<dbReference type="Gene3D" id="1.20.5.470">
    <property type="entry name" value="Single helix bin"/>
    <property type="match status" value="1"/>
</dbReference>
<dbReference type="GO" id="GO:0000050">
    <property type="term" value="P:urea cycle"/>
    <property type="evidence" value="ECO:0007669"/>
    <property type="project" value="TreeGrafter"/>
</dbReference>
<dbReference type="NCBIfam" id="TIGR00032">
    <property type="entry name" value="argG"/>
    <property type="match status" value="1"/>
</dbReference>
<feature type="binding site" evidence="9">
    <location>
        <position position="283"/>
    </location>
    <ligand>
        <name>L-citrulline</name>
        <dbReference type="ChEBI" id="CHEBI:57743"/>
    </ligand>
</feature>
<dbReference type="InterPro" id="IPR048267">
    <property type="entry name" value="Arginosuc_syn_N"/>
</dbReference>
<keyword evidence="6 9" id="KW-0028">Amino-acid biosynthesis</keyword>
<evidence type="ECO:0000256" key="9">
    <source>
        <dbReference type="HAMAP-Rule" id="MF_00005"/>
    </source>
</evidence>
<evidence type="ECO:0000256" key="4">
    <source>
        <dbReference type="ARBA" id="ARBA00022571"/>
    </source>
</evidence>
<feature type="binding site" evidence="9">
    <location>
        <position position="131"/>
    </location>
    <ligand>
        <name>L-aspartate</name>
        <dbReference type="ChEBI" id="CHEBI:29991"/>
    </ligand>
</feature>
<keyword evidence="4 9" id="KW-0055">Arginine biosynthesis</keyword>
<evidence type="ECO:0000313" key="13">
    <source>
        <dbReference type="Proteomes" id="UP000251186"/>
    </source>
</evidence>
<dbReference type="GO" id="GO:0005737">
    <property type="term" value="C:cytoplasm"/>
    <property type="evidence" value="ECO:0007669"/>
    <property type="project" value="UniProtKB-SubCell"/>
</dbReference>
<dbReference type="Proteomes" id="UP000251186">
    <property type="component" value="Unassembled WGS sequence"/>
</dbReference>
<comment type="pathway">
    <text evidence="1 9">Amino-acid biosynthesis; L-arginine biosynthesis; L-arginine from L-ornithine and carbamoyl phosphate: step 2/3.</text>
</comment>
<gene>
    <name evidence="9 12" type="primary">argG</name>
    <name evidence="12" type="ORF">NCTC11166_02248</name>
</gene>
<dbReference type="PANTHER" id="PTHR11587:SF2">
    <property type="entry name" value="ARGININOSUCCINATE SYNTHASE"/>
    <property type="match status" value="1"/>
</dbReference>
<feature type="binding site" evidence="9">
    <location>
        <position position="135"/>
    </location>
    <ligand>
        <name>L-citrulline</name>
        <dbReference type="ChEBI" id="CHEBI:57743"/>
    </ligand>
</feature>
<keyword evidence="9" id="KW-0963">Cytoplasm</keyword>
<dbReference type="InterPro" id="IPR023434">
    <property type="entry name" value="Arginosuc_synth_type_1_subfam"/>
</dbReference>
<dbReference type="Pfam" id="PF00764">
    <property type="entry name" value="Arginosuc_synth"/>
    <property type="match status" value="1"/>
</dbReference>
<evidence type="ECO:0000256" key="8">
    <source>
        <dbReference type="ARBA" id="ARBA00022840"/>
    </source>
</evidence>
<dbReference type="FunFam" id="3.40.50.620:FF:000019">
    <property type="entry name" value="Argininosuccinate synthase"/>
    <property type="match status" value="1"/>
</dbReference>
<sequence length="412" mass="45603">MSAPADKPVKKVVLAYSGGLDTSIILKWLQTEYNAEVVTFTADLGQGEELGPAREKALKLGIKPENIFIDDLREEFVRDFVFPMFRANAQYEGDYLLGTSIARPLISKRQIEIARQVGADAVCHGATGKGNDQVRFELGYYALEPDIRVIAPWREWEFRSREALLDFAEKNQIPIAKDKRGEAPFSVDANLLHSSSEGKVLEDPAVEAPEFVHQRTISPEDAPDVATVIEIGFEKGDAVSINGEAMSPATILTALNQYGHDNGIGRLDLVENRFVGMKSRGVYETPGGTILIAAHRGIESITLDGGSMHLKDQLMPKYAELIYNGFWFSPEREMLQAAIDKSQENVSGTVKVKLYKGNVSVIGRKSPNSLYDQDLVTFEEGVQAYDHKDAAGFIKLNALRLRVLAKRDARKS</sequence>
<comment type="subcellular location">
    <subcellularLocation>
        <location evidence="9">Cytoplasm</location>
    </subcellularLocation>
</comment>
<dbReference type="SUPFAM" id="SSF69864">
    <property type="entry name" value="Argininosuccinate synthetase, C-terminal domain"/>
    <property type="match status" value="1"/>
</dbReference>
<feature type="binding site" evidence="9">
    <location>
        <position position="271"/>
    </location>
    <ligand>
        <name>L-citrulline</name>
        <dbReference type="ChEBI" id="CHEBI:57743"/>
    </ligand>
</feature>
<evidence type="ECO:0000256" key="6">
    <source>
        <dbReference type="ARBA" id="ARBA00022605"/>
    </source>
</evidence>
<dbReference type="GO" id="GO:0000053">
    <property type="term" value="P:argininosuccinate metabolic process"/>
    <property type="evidence" value="ECO:0007669"/>
    <property type="project" value="TreeGrafter"/>
</dbReference>
<keyword evidence="7 9" id="KW-0547">Nucleotide-binding</keyword>
<name>A0A2X1CKV3_BREVE</name>
<dbReference type="SUPFAM" id="SSF52402">
    <property type="entry name" value="Adenine nucleotide alpha hydrolases-like"/>
    <property type="match status" value="1"/>
</dbReference>
<dbReference type="GO" id="GO:0004055">
    <property type="term" value="F:argininosuccinate synthase activity"/>
    <property type="evidence" value="ECO:0007669"/>
    <property type="project" value="UniProtKB-UniRule"/>
</dbReference>
<feature type="binding site" evidence="9">
    <location>
        <position position="42"/>
    </location>
    <ligand>
        <name>ATP</name>
        <dbReference type="ChEBI" id="CHEBI:30616"/>
    </ligand>
</feature>
<dbReference type="HAMAP" id="MF_00005">
    <property type="entry name" value="Arg_succ_synth_type1"/>
    <property type="match status" value="1"/>
</dbReference>
<feature type="binding site" evidence="9">
    <location>
        <position position="195"/>
    </location>
    <ligand>
        <name>L-citrulline</name>
        <dbReference type="ChEBI" id="CHEBI:57743"/>
    </ligand>
</feature>
<evidence type="ECO:0000313" key="12">
    <source>
        <dbReference type="EMBL" id="SPU54861.1"/>
    </source>
</evidence>
<dbReference type="InterPro" id="IPR018223">
    <property type="entry name" value="Arginosuc_synth_CS"/>
</dbReference>
<feature type="binding site" evidence="9">
    <location>
        <begin position="15"/>
        <end position="23"/>
    </location>
    <ligand>
        <name>ATP</name>
        <dbReference type="ChEBI" id="CHEBI:30616"/>
    </ligand>
</feature>
<dbReference type="Gene3D" id="3.90.1260.10">
    <property type="entry name" value="Argininosuccinate synthetase, chain A, domain 2"/>
    <property type="match status" value="1"/>
</dbReference>
<dbReference type="FunFam" id="3.90.1260.10:FF:000007">
    <property type="entry name" value="Argininosuccinate synthase"/>
    <property type="match status" value="1"/>
</dbReference>
<reference evidence="12 13" key="1">
    <citation type="submission" date="2018-06" db="EMBL/GenBank/DDBJ databases">
        <authorList>
            <consortium name="Pathogen Informatics"/>
            <person name="Doyle S."/>
        </authorList>
    </citation>
    <scope>NUCLEOTIDE SEQUENCE [LARGE SCALE GENOMIC DNA]</scope>
    <source>
        <strain evidence="12 13">NCTC11166</strain>
    </source>
</reference>
<dbReference type="GO" id="GO:0006526">
    <property type="term" value="P:L-arginine biosynthetic process"/>
    <property type="evidence" value="ECO:0007669"/>
    <property type="project" value="UniProtKB-UniRule"/>
</dbReference>
<dbReference type="RefSeq" id="WP_112862961.1">
    <property type="nucleotide sequence ID" value="NZ_UAQP01000014.1"/>
</dbReference>
<comment type="similarity">
    <text evidence="9">Belongs to the argininosuccinate synthase family. Type 1 subfamily.</text>
</comment>
<dbReference type="GO" id="GO:0005524">
    <property type="term" value="F:ATP binding"/>
    <property type="evidence" value="ECO:0007669"/>
    <property type="project" value="UniProtKB-UniRule"/>
</dbReference>
<feature type="binding site" evidence="9">
    <location>
        <position position="127"/>
    </location>
    <ligand>
        <name>L-aspartate</name>
        <dbReference type="ChEBI" id="CHEBI:29991"/>
    </ligand>
</feature>
<dbReference type="InterPro" id="IPR024074">
    <property type="entry name" value="AS_cat/multimer_dom_body"/>
</dbReference>
<feature type="binding site" evidence="9">
    <location>
        <position position="95"/>
    </location>
    <ligand>
        <name>L-citrulline</name>
        <dbReference type="ChEBI" id="CHEBI:57743"/>
    </ligand>
</feature>
<dbReference type="CDD" id="cd01999">
    <property type="entry name" value="ASS"/>
    <property type="match status" value="1"/>
</dbReference>
<dbReference type="InterPro" id="IPR014729">
    <property type="entry name" value="Rossmann-like_a/b/a_fold"/>
</dbReference>
<dbReference type="InterPro" id="IPR001518">
    <property type="entry name" value="Arginosuc_synth"/>
</dbReference>
<accession>A0A2X1CKV3</accession>
<evidence type="ECO:0000256" key="3">
    <source>
        <dbReference type="ARBA" id="ARBA00012286"/>
    </source>
</evidence>
<dbReference type="EC" id="6.3.4.5" evidence="3 9"/>
<dbReference type="AlphaFoldDB" id="A0A2X1CKV3"/>
<dbReference type="PANTHER" id="PTHR11587">
    <property type="entry name" value="ARGININOSUCCINATE SYNTHASE"/>
    <property type="match status" value="1"/>
</dbReference>
<dbReference type="EMBL" id="UAQP01000014">
    <property type="protein sequence ID" value="SPU54861.1"/>
    <property type="molecule type" value="Genomic_DNA"/>
</dbReference>
<feature type="binding site" evidence="9">
    <location>
        <position position="132"/>
    </location>
    <ligand>
        <name>L-aspartate</name>
        <dbReference type="ChEBI" id="CHEBI:29991"/>
    </ligand>
</feature>
<comment type="subunit">
    <text evidence="2 9">Homotetramer.</text>
</comment>
<evidence type="ECO:0000259" key="11">
    <source>
        <dbReference type="Pfam" id="PF20979"/>
    </source>
</evidence>
<dbReference type="PROSITE" id="PS00564">
    <property type="entry name" value="ARGININOSUCCIN_SYN_1"/>
    <property type="match status" value="1"/>
</dbReference>
<feature type="binding site" evidence="9">
    <location>
        <position position="131"/>
    </location>
    <ligand>
        <name>L-citrulline</name>
        <dbReference type="ChEBI" id="CHEBI:57743"/>
    </ligand>
</feature>
<feature type="binding site" evidence="9">
    <location>
        <position position="125"/>
    </location>
    <ligand>
        <name>ATP</name>
        <dbReference type="ChEBI" id="CHEBI:30616"/>
    </ligand>
</feature>
<comment type="catalytic activity">
    <reaction evidence="9">
        <text>L-citrulline + L-aspartate + ATP = 2-(N(omega)-L-arginino)succinate + AMP + diphosphate + H(+)</text>
        <dbReference type="Rhea" id="RHEA:10932"/>
        <dbReference type="ChEBI" id="CHEBI:15378"/>
        <dbReference type="ChEBI" id="CHEBI:29991"/>
        <dbReference type="ChEBI" id="CHEBI:30616"/>
        <dbReference type="ChEBI" id="CHEBI:33019"/>
        <dbReference type="ChEBI" id="CHEBI:57472"/>
        <dbReference type="ChEBI" id="CHEBI:57743"/>
        <dbReference type="ChEBI" id="CHEBI:456215"/>
        <dbReference type="EC" id="6.3.4.5"/>
    </reaction>
</comment>
<dbReference type="Gene3D" id="3.40.50.620">
    <property type="entry name" value="HUPs"/>
    <property type="match status" value="1"/>
</dbReference>
<dbReference type="Pfam" id="PF20979">
    <property type="entry name" value="Arginosuc_syn_C"/>
    <property type="match status" value="1"/>
</dbReference>
<feature type="binding site" evidence="9">
    <location>
        <position position="186"/>
    </location>
    <ligand>
        <name>L-citrulline</name>
        <dbReference type="ChEBI" id="CHEBI:57743"/>
    </ligand>
</feature>
<evidence type="ECO:0000259" key="10">
    <source>
        <dbReference type="Pfam" id="PF00764"/>
    </source>
</evidence>
<evidence type="ECO:0000256" key="1">
    <source>
        <dbReference type="ARBA" id="ARBA00004967"/>
    </source>
</evidence>
<dbReference type="InterPro" id="IPR048268">
    <property type="entry name" value="Arginosuc_syn_C"/>
</dbReference>
<evidence type="ECO:0000256" key="2">
    <source>
        <dbReference type="ARBA" id="ARBA00011881"/>
    </source>
</evidence>
<feature type="domain" description="Arginosuccinate synthase C-terminal" evidence="11">
    <location>
        <begin position="185"/>
        <end position="403"/>
    </location>
</feature>
<evidence type="ECO:0000256" key="5">
    <source>
        <dbReference type="ARBA" id="ARBA00022598"/>
    </source>
</evidence>
<evidence type="ECO:0000256" key="7">
    <source>
        <dbReference type="ARBA" id="ARBA00022741"/>
    </source>
</evidence>
<dbReference type="PROSITE" id="PS00565">
    <property type="entry name" value="ARGININOSUCCIN_SYN_2"/>
    <property type="match status" value="1"/>
</dbReference>
<keyword evidence="8 9" id="KW-0067">ATP-binding</keyword>
<proteinExistence type="inferred from homology"/>
<feature type="binding site" evidence="9">
    <location>
        <position position="100"/>
    </location>
    <ligand>
        <name>L-citrulline</name>
        <dbReference type="ChEBI" id="CHEBI:57743"/>
    </ligand>
</feature>
<protein>
    <recommendedName>
        <fullName evidence="3 9">Argininosuccinate synthase</fullName>
        <ecNumber evidence="3 9">6.3.4.5</ecNumber>
    </recommendedName>
    <alternativeName>
        <fullName evidence="9">Citrulline--aspartate ligase</fullName>
    </alternativeName>
</protein>
<dbReference type="NCBIfam" id="NF001770">
    <property type="entry name" value="PRK00509.1"/>
    <property type="match status" value="1"/>
</dbReference>
<keyword evidence="5 9" id="KW-0436">Ligase</keyword>
<feature type="domain" description="Arginosuccinate synthase-like N-terminal" evidence="10">
    <location>
        <begin position="11"/>
        <end position="174"/>
    </location>
</feature>